<gene>
    <name evidence="16" type="ORF">SAMN05421783_10527</name>
</gene>
<evidence type="ECO:0000259" key="14">
    <source>
        <dbReference type="Pfam" id="PF00593"/>
    </source>
</evidence>
<keyword evidence="9 16" id="KW-0675">Receptor</keyword>
<keyword evidence="6" id="KW-0732">Signal</keyword>
<dbReference type="Pfam" id="PF07715">
    <property type="entry name" value="Plug"/>
    <property type="match status" value="1"/>
</dbReference>
<dbReference type="AlphaFoldDB" id="A0A1H2U9X1"/>
<keyword evidence="5 11" id="KW-0812">Transmembrane</keyword>
<evidence type="ECO:0000256" key="12">
    <source>
        <dbReference type="PROSITE-ProRule" id="PRU10144"/>
    </source>
</evidence>
<evidence type="ECO:0000256" key="7">
    <source>
        <dbReference type="ARBA" id="ARBA00023077"/>
    </source>
</evidence>
<dbReference type="PROSITE" id="PS01156">
    <property type="entry name" value="TONB_DEPENDENT_REC_2"/>
    <property type="match status" value="1"/>
</dbReference>
<evidence type="ECO:0000313" key="17">
    <source>
        <dbReference type="Proteomes" id="UP000198816"/>
    </source>
</evidence>
<dbReference type="OrthoDB" id="9815954at2"/>
<evidence type="ECO:0000256" key="1">
    <source>
        <dbReference type="ARBA" id="ARBA00004571"/>
    </source>
</evidence>
<evidence type="ECO:0000256" key="8">
    <source>
        <dbReference type="ARBA" id="ARBA00023136"/>
    </source>
</evidence>
<evidence type="ECO:0000256" key="13">
    <source>
        <dbReference type="RuleBase" id="RU003357"/>
    </source>
</evidence>
<evidence type="ECO:0000256" key="3">
    <source>
        <dbReference type="ARBA" id="ARBA00022448"/>
    </source>
</evidence>
<keyword evidence="3 11" id="KW-0813">Transport</keyword>
<evidence type="ECO:0000256" key="11">
    <source>
        <dbReference type="PROSITE-ProRule" id="PRU01360"/>
    </source>
</evidence>
<feature type="short sequence motif" description="TonB C-terminal box" evidence="12">
    <location>
        <begin position="720"/>
        <end position="737"/>
    </location>
</feature>
<dbReference type="InterPro" id="IPR000531">
    <property type="entry name" value="Beta-barrel_TonB"/>
</dbReference>
<keyword evidence="4 11" id="KW-1134">Transmembrane beta strand</keyword>
<name>A0A1H2U9X1_THIRO</name>
<feature type="domain" description="TonB-dependent receptor plug" evidence="15">
    <location>
        <begin position="106"/>
        <end position="214"/>
    </location>
</feature>
<keyword evidence="7 13" id="KW-0798">TonB box</keyword>
<dbReference type="InterPro" id="IPR012910">
    <property type="entry name" value="Plug_dom"/>
</dbReference>
<dbReference type="Pfam" id="PF00593">
    <property type="entry name" value="TonB_dep_Rec_b-barrel"/>
    <property type="match status" value="1"/>
</dbReference>
<keyword evidence="17" id="KW-1185">Reference proteome</keyword>
<dbReference type="Proteomes" id="UP000198816">
    <property type="component" value="Unassembled WGS sequence"/>
</dbReference>
<dbReference type="Gene3D" id="2.170.130.10">
    <property type="entry name" value="TonB-dependent receptor, plug domain"/>
    <property type="match status" value="1"/>
</dbReference>
<keyword evidence="8 11" id="KW-0472">Membrane</keyword>
<dbReference type="GO" id="GO:0009279">
    <property type="term" value="C:cell outer membrane"/>
    <property type="evidence" value="ECO:0007669"/>
    <property type="project" value="UniProtKB-SubCell"/>
</dbReference>
<dbReference type="EMBL" id="FNNZ01000005">
    <property type="protein sequence ID" value="SDW52860.1"/>
    <property type="molecule type" value="Genomic_DNA"/>
</dbReference>
<dbReference type="InterPro" id="IPR039426">
    <property type="entry name" value="TonB-dep_rcpt-like"/>
</dbReference>
<organism evidence="16 17">
    <name type="scientific">Thiocapsa roseopersicina</name>
    <dbReference type="NCBI Taxonomy" id="1058"/>
    <lineage>
        <taxon>Bacteria</taxon>
        <taxon>Pseudomonadati</taxon>
        <taxon>Pseudomonadota</taxon>
        <taxon>Gammaproteobacteria</taxon>
        <taxon>Chromatiales</taxon>
        <taxon>Chromatiaceae</taxon>
        <taxon>Thiocapsa</taxon>
    </lineage>
</organism>
<dbReference type="PANTHER" id="PTHR30069">
    <property type="entry name" value="TONB-DEPENDENT OUTER MEMBRANE RECEPTOR"/>
    <property type="match status" value="1"/>
</dbReference>
<dbReference type="InterPro" id="IPR037066">
    <property type="entry name" value="Plug_dom_sf"/>
</dbReference>
<evidence type="ECO:0000259" key="15">
    <source>
        <dbReference type="Pfam" id="PF07715"/>
    </source>
</evidence>
<evidence type="ECO:0000256" key="10">
    <source>
        <dbReference type="ARBA" id="ARBA00023237"/>
    </source>
</evidence>
<evidence type="ECO:0000313" key="16">
    <source>
        <dbReference type="EMBL" id="SDW52860.1"/>
    </source>
</evidence>
<dbReference type="SUPFAM" id="SSF56935">
    <property type="entry name" value="Porins"/>
    <property type="match status" value="1"/>
</dbReference>
<protein>
    <submittedName>
        <fullName evidence="16">Outer membrane receptor proteins, mostly Fe transport</fullName>
    </submittedName>
</protein>
<sequence>MVPARSPQSQVDQTVSLLPIPVSVLRRARFRVWCARVRTETTTGLQRRGRSPSATLALAGTLVLNLVVDVPTALAARPQGPDLLDVPFEELLEVEIRSAGKRDEEIRDIPASVTILTREEIARYGWITFEELLRNVPGFYLLDNTEDRFIGTRGAVGGGVQLLVNGIAQHPSLQKTITGTEIARLDIPVESIDRVEIIRGPMSVIYGNNAFQGVINVVTNAIEGSGPRASASLGTGESGRLFGRAGRVFDDGFIVLNAGGYRTEGLTGAYADMFSPAELAALIPGTHPDMDGDLDQGWGSLDLSAGWRGWEGNLRLNRRDYGIYGFTPPFDEGTRIRLDTLHASLGYAHRFSDDLGLRVTGIYSAEHYDAYQLDLVLPELEGNQRQDSRRAELELDLHWRPTAALDTIAGYRLLRIDGVGNRVDAPPLLDARVQLEPVTTHDLFTQASWQVTAPLRLVGGVRISFLPDEYQRIRRLRRDRVPVAESVPVGASAPVNGQIALLWTPTPDQVLKLAWGTASQDSDQFNLPEAERIETLEANYTLTRPRWMLTAGLFQNRLSQLVRTIQQFDPRTGIYTTLDDNSGRWRTRGLELIAEVQPLQTLHLSASLTAQQTEDLVTGIDPGYSPTLLATLKADWRRGPMTYAAYARYVDGMEADWDFVAGPEQGAVSRIGEPVAGYWDLGVNLRWAPGATGPYAALNVSNLLDTEIRYPANELTDFNLGMIGPGRVITATIGWAF</sequence>
<dbReference type="PROSITE" id="PS52016">
    <property type="entry name" value="TONB_DEPENDENT_REC_3"/>
    <property type="match status" value="1"/>
</dbReference>
<evidence type="ECO:0000256" key="5">
    <source>
        <dbReference type="ARBA" id="ARBA00022692"/>
    </source>
</evidence>
<keyword evidence="10 11" id="KW-0998">Cell outer membrane</keyword>
<evidence type="ECO:0000256" key="4">
    <source>
        <dbReference type="ARBA" id="ARBA00022452"/>
    </source>
</evidence>
<reference evidence="17" key="1">
    <citation type="submission" date="2016-10" db="EMBL/GenBank/DDBJ databases">
        <authorList>
            <person name="Varghese N."/>
            <person name="Submissions S."/>
        </authorList>
    </citation>
    <scope>NUCLEOTIDE SEQUENCE [LARGE SCALE GENOMIC DNA]</scope>
    <source>
        <strain evidence="17">DSM 217</strain>
    </source>
</reference>
<dbReference type="STRING" id="1058.SAMN05421783_10527"/>
<comment type="subcellular location">
    <subcellularLocation>
        <location evidence="1 11">Cell outer membrane</location>
        <topology evidence="1 11">Multi-pass membrane protein</topology>
    </subcellularLocation>
</comment>
<evidence type="ECO:0000256" key="9">
    <source>
        <dbReference type="ARBA" id="ARBA00023170"/>
    </source>
</evidence>
<dbReference type="GO" id="GO:0044718">
    <property type="term" value="P:siderophore transmembrane transport"/>
    <property type="evidence" value="ECO:0007669"/>
    <property type="project" value="TreeGrafter"/>
</dbReference>
<dbReference type="PANTHER" id="PTHR30069:SF29">
    <property type="entry name" value="HEMOGLOBIN AND HEMOGLOBIN-HAPTOGLOBIN-BINDING PROTEIN 1-RELATED"/>
    <property type="match status" value="1"/>
</dbReference>
<feature type="domain" description="TonB-dependent receptor-like beta-barrel" evidence="14">
    <location>
        <begin position="301"/>
        <end position="703"/>
    </location>
</feature>
<proteinExistence type="inferred from homology"/>
<evidence type="ECO:0000256" key="2">
    <source>
        <dbReference type="ARBA" id="ARBA00008143"/>
    </source>
</evidence>
<dbReference type="Gene3D" id="2.40.170.20">
    <property type="entry name" value="TonB-dependent receptor, beta-barrel domain"/>
    <property type="match status" value="1"/>
</dbReference>
<comment type="similarity">
    <text evidence="2">Belongs to the TonB-dependent receptor family. Hemoglobin/haptoglobin binding protein subfamily.</text>
</comment>
<dbReference type="InterPro" id="IPR010917">
    <property type="entry name" value="TonB_rcpt_CS"/>
</dbReference>
<evidence type="ECO:0000256" key="6">
    <source>
        <dbReference type="ARBA" id="ARBA00022729"/>
    </source>
</evidence>
<dbReference type="InterPro" id="IPR036942">
    <property type="entry name" value="Beta-barrel_TonB_sf"/>
</dbReference>
<accession>A0A1H2U9X1</accession>
<dbReference type="GO" id="GO:0015344">
    <property type="term" value="F:siderophore uptake transmembrane transporter activity"/>
    <property type="evidence" value="ECO:0007669"/>
    <property type="project" value="TreeGrafter"/>
</dbReference>